<keyword evidence="4" id="KW-1185">Reference proteome</keyword>
<organism evidence="3 4">
    <name type="scientific">Streptantibioticus ferralitis</name>
    <dbReference type="NCBI Taxonomy" id="236510"/>
    <lineage>
        <taxon>Bacteria</taxon>
        <taxon>Bacillati</taxon>
        <taxon>Actinomycetota</taxon>
        <taxon>Actinomycetes</taxon>
        <taxon>Kitasatosporales</taxon>
        <taxon>Streptomycetaceae</taxon>
        <taxon>Streptantibioticus</taxon>
    </lineage>
</organism>
<feature type="transmembrane region" description="Helical" evidence="2">
    <location>
        <begin position="111"/>
        <end position="140"/>
    </location>
</feature>
<accession>A0ABT5Z871</accession>
<keyword evidence="2" id="KW-0812">Transmembrane</keyword>
<reference evidence="3 4" key="1">
    <citation type="submission" date="2023-03" db="EMBL/GenBank/DDBJ databases">
        <title>Draft genome sequence of type strain Streptomyces ferralitis JCM 14344.</title>
        <authorList>
            <person name="Klaysubun C."/>
            <person name="Duangmal K."/>
        </authorList>
    </citation>
    <scope>NUCLEOTIDE SEQUENCE [LARGE SCALE GENOMIC DNA]</scope>
    <source>
        <strain evidence="3 4">JCM 14344</strain>
    </source>
</reference>
<evidence type="ECO:0000313" key="3">
    <source>
        <dbReference type="EMBL" id="MDF2259999.1"/>
    </source>
</evidence>
<comment type="caution">
    <text evidence="3">The sequence shown here is derived from an EMBL/GenBank/DDBJ whole genome shotgun (WGS) entry which is preliminary data.</text>
</comment>
<keyword evidence="2" id="KW-0472">Membrane</keyword>
<name>A0ABT5Z871_9ACTN</name>
<dbReference type="RefSeq" id="WP_275820164.1">
    <property type="nucleotide sequence ID" value="NZ_BAAANM010000003.1"/>
</dbReference>
<proteinExistence type="predicted"/>
<dbReference type="EMBL" id="JARHTQ010000028">
    <property type="protein sequence ID" value="MDF2259999.1"/>
    <property type="molecule type" value="Genomic_DNA"/>
</dbReference>
<dbReference type="Proteomes" id="UP001220022">
    <property type="component" value="Unassembled WGS sequence"/>
</dbReference>
<feature type="region of interest" description="Disordered" evidence="1">
    <location>
        <begin position="69"/>
        <end position="98"/>
    </location>
</feature>
<keyword evidence="2" id="KW-1133">Transmembrane helix</keyword>
<gene>
    <name evidence="3" type="ORF">P2L57_31015</name>
</gene>
<sequence length="168" mass="17354">MTRPEVTRPNDTRPNETRGCAMVRRLLLFAALLFGIFTMHTAGHPAAPAMPAMPGMTAAADISSAPPVTAHGMAGTRPVPLSAAESPSPGHDRHPQPAHSMDPLSVCVAVLGAWSTALLLALGLALGLADAGAVAALAALRERLTGMPRPIPPPRISLCLARLSVSRI</sequence>
<evidence type="ECO:0000313" key="4">
    <source>
        <dbReference type="Proteomes" id="UP001220022"/>
    </source>
</evidence>
<evidence type="ECO:0000256" key="1">
    <source>
        <dbReference type="SAM" id="MobiDB-lite"/>
    </source>
</evidence>
<protein>
    <submittedName>
        <fullName evidence="3">Uncharacterized protein</fullName>
    </submittedName>
</protein>
<evidence type="ECO:0000256" key="2">
    <source>
        <dbReference type="SAM" id="Phobius"/>
    </source>
</evidence>